<keyword evidence="8" id="KW-1185">Reference proteome</keyword>
<gene>
    <name evidence="7" type="ORF">OO7_13883</name>
</gene>
<dbReference type="PANTHER" id="PTHR33420">
    <property type="entry name" value="FIMBRIAL SUBUNIT ELFA-RELATED"/>
    <property type="match status" value="1"/>
</dbReference>
<feature type="signal peptide" evidence="5">
    <location>
        <begin position="1"/>
        <end position="24"/>
    </location>
</feature>
<name>K8W197_9GAMM</name>
<reference evidence="7 8" key="1">
    <citation type="journal article" date="2012" name="BMC Genomics">
        <title>Comparative genomics of bacteria in the genus Providencia isolated from wild Drosophila melanogaster.</title>
        <authorList>
            <person name="Galac M.R."/>
            <person name="Lazzaro B.P."/>
        </authorList>
    </citation>
    <scope>NUCLEOTIDE SEQUENCE [LARGE SCALE GENOMIC DNA]</scope>
    <source>
        <strain evidence="7 8">DSM 19967</strain>
    </source>
</reference>
<dbReference type="GO" id="GO:0009289">
    <property type="term" value="C:pilus"/>
    <property type="evidence" value="ECO:0007669"/>
    <property type="project" value="UniProtKB-SubCell"/>
</dbReference>
<dbReference type="HOGENOM" id="CLU_088965_0_3_6"/>
<evidence type="ECO:0000259" key="6">
    <source>
        <dbReference type="Pfam" id="PF00419"/>
    </source>
</evidence>
<dbReference type="Pfam" id="PF00419">
    <property type="entry name" value="Fimbrial"/>
    <property type="match status" value="1"/>
</dbReference>
<dbReference type="InterPro" id="IPR000259">
    <property type="entry name" value="Adhesion_dom_fimbrial"/>
</dbReference>
<protein>
    <submittedName>
        <fullName evidence="7">Fimbrial subunit type 1</fullName>
    </submittedName>
</protein>
<dbReference type="GO" id="GO:0043709">
    <property type="term" value="P:cell adhesion involved in single-species biofilm formation"/>
    <property type="evidence" value="ECO:0007669"/>
    <property type="project" value="TreeGrafter"/>
</dbReference>
<dbReference type="EMBL" id="AKKN01000011">
    <property type="protein sequence ID" value="EKT54224.1"/>
    <property type="molecule type" value="Genomic_DNA"/>
</dbReference>
<dbReference type="PANTHER" id="PTHR33420:SF3">
    <property type="entry name" value="FIMBRIAL SUBUNIT ELFA"/>
    <property type="match status" value="1"/>
</dbReference>
<evidence type="ECO:0000256" key="3">
    <source>
        <dbReference type="ARBA" id="ARBA00022729"/>
    </source>
</evidence>
<dbReference type="AlphaFoldDB" id="K8W197"/>
<dbReference type="OrthoDB" id="6462520at2"/>
<feature type="chain" id="PRO_5003921029" evidence="5">
    <location>
        <begin position="25"/>
        <end position="188"/>
    </location>
</feature>
<feature type="domain" description="Fimbrial-type adhesion" evidence="6">
    <location>
        <begin position="31"/>
        <end position="188"/>
    </location>
</feature>
<evidence type="ECO:0000313" key="7">
    <source>
        <dbReference type="EMBL" id="EKT54224.1"/>
    </source>
</evidence>
<dbReference type="RefSeq" id="WP_008916523.1">
    <property type="nucleotide sequence ID" value="NZ_CM001773.1"/>
</dbReference>
<comment type="similarity">
    <text evidence="2">Belongs to the fimbrial protein family.</text>
</comment>
<keyword evidence="4" id="KW-0281">Fimbrium</keyword>
<dbReference type="InterPro" id="IPR008966">
    <property type="entry name" value="Adhesion_dom_sf"/>
</dbReference>
<keyword evidence="3 5" id="KW-0732">Signal</keyword>
<dbReference type="Proteomes" id="UP000010290">
    <property type="component" value="Chromosome"/>
</dbReference>
<comment type="subcellular location">
    <subcellularLocation>
        <location evidence="1">Fimbrium</location>
    </subcellularLocation>
</comment>
<dbReference type="SUPFAM" id="SSF49401">
    <property type="entry name" value="Bacterial adhesins"/>
    <property type="match status" value="1"/>
</dbReference>
<sequence>MRKLPTQKILMAIIASSLAFSAVAEEQTGTITFKGLIYNATCTININDANSPNAEVKMGRFATSEFESNDEVGGTGGDGKLKIALIDCPDQGKVSLQLIGNASANDNTILELDNKGNAGVAKNVGIRVYYEDDQTNPIVVNGSKTEDINVPGFSSQWEGSFIAKYVKTGGTVEAGQADATVNYKITYK</sequence>
<accession>K8W197</accession>
<dbReference type="InterPro" id="IPR050263">
    <property type="entry name" value="Bact_Fimbrial_Adh_Pro"/>
</dbReference>
<evidence type="ECO:0000256" key="1">
    <source>
        <dbReference type="ARBA" id="ARBA00004561"/>
    </source>
</evidence>
<organism evidence="7 8">
    <name type="scientific">Providencia sneebia DSM 19967</name>
    <dbReference type="NCBI Taxonomy" id="1141660"/>
    <lineage>
        <taxon>Bacteria</taxon>
        <taxon>Pseudomonadati</taxon>
        <taxon>Pseudomonadota</taxon>
        <taxon>Gammaproteobacteria</taxon>
        <taxon>Enterobacterales</taxon>
        <taxon>Morganellaceae</taxon>
        <taxon>Providencia</taxon>
    </lineage>
</organism>
<dbReference type="Gene3D" id="2.60.40.1090">
    <property type="entry name" value="Fimbrial-type adhesion domain"/>
    <property type="match status" value="1"/>
</dbReference>
<evidence type="ECO:0000256" key="2">
    <source>
        <dbReference type="ARBA" id="ARBA00006671"/>
    </source>
</evidence>
<proteinExistence type="inferred from homology"/>
<comment type="caution">
    <text evidence="7">The sequence shown here is derived from an EMBL/GenBank/DDBJ whole genome shotgun (WGS) entry which is preliminary data.</text>
</comment>
<evidence type="ECO:0000256" key="4">
    <source>
        <dbReference type="ARBA" id="ARBA00023263"/>
    </source>
</evidence>
<dbReference type="InterPro" id="IPR036937">
    <property type="entry name" value="Adhesion_dom_fimbrial_sf"/>
</dbReference>
<evidence type="ECO:0000256" key="5">
    <source>
        <dbReference type="SAM" id="SignalP"/>
    </source>
</evidence>
<evidence type="ECO:0000313" key="8">
    <source>
        <dbReference type="Proteomes" id="UP000010290"/>
    </source>
</evidence>
<dbReference type="PATRIC" id="fig|1141660.3.peg.2772"/>